<keyword evidence="5" id="KW-1185">Reference proteome</keyword>
<dbReference type="Gene3D" id="3.40.50.2000">
    <property type="entry name" value="Glycogen Phosphorylase B"/>
    <property type="match status" value="2"/>
</dbReference>
<keyword evidence="1" id="KW-0328">Glycosyltransferase</keyword>
<sequence length="400" mass="42006">MNRHRGLLAVTADATRSGATLLLGSLLRELGRDGAIDPDRTRVLAGSGGGRDPRLLQAGTVRVAVPAAEIAGEAAARVHPRARPTGEKVGLAWGLLRDLRRDPGPPDVVWAHGETALHLVDALPRPARRAPLVAHVQSEGVGLRRALGDRDVARALAPAAVVVASSERVRRHLVHDLGLEPARVTVHLPWVPDLGPEGPPPVTSRRPDGAPADALVVAACGTLGWRRGADLFLELAGRLPREVAGRPVHLVWVGGAEDGSAAERFAADVRARDLTGRLDVVGEVDDPAPWLAGCDLLVGVGRTEALPTATLEAAARGRPTVGWPASGMGEVLPEDGRQECLVPDLDGRALAARVVAVLAEPGLRRALGTSAHAHVLTHHQARPAVRALWSDVAAHLARRL</sequence>
<evidence type="ECO:0000259" key="3">
    <source>
        <dbReference type="Pfam" id="PF13439"/>
    </source>
</evidence>
<keyword evidence="2" id="KW-0808">Transferase</keyword>
<evidence type="ECO:0000256" key="2">
    <source>
        <dbReference type="ARBA" id="ARBA00022679"/>
    </source>
</evidence>
<dbReference type="GO" id="GO:0016757">
    <property type="term" value="F:glycosyltransferase activity"/>
    <property type="evidence" value="ECO:0007669"/>
    <property type="project" value="UniProtKB-KW"/>
</dbReference>
<feature type="domain" description="Glycosyltransferase subfamily 4-like N-terminal" evidence="3">
    <location>
        <begin position="72"/>
        <end position="186"/>
    </location>
</feature>
<dbReference type="KEGG" id="ima:PO878_16850"/>
<gene>
    <name evidence="4" type="ORF">PO878_16850</name>
</gene>
<name>A0AAF0BT16_9ACTN</name>
<protein>
    <submittedName>
        <fullName evidence="4">Glycosyltransferase family 4 protein</fullName>
    </submittedName>
</protein>
<dbReference type="SUPFAM" id="SSF53756">
    <property type="entry name" value="UDP-Glycosyltransferase/glycogen phosphorylase"/>
    <property type="match status" value="1"/>
</dbReference>
<dbReference type="CDD" id="cd03801">
    <property type="entry name" value="GT4_PimA-like"/>
    <property type="match status" value="1"/>
</dbReference>
<organism evidence="4 5">
    <name type="scientific">Iamia majanohamensis</name>
    <dbReference type="NCBI Taxonomy" id="467976"/>
    <lineage>
        <taxon>Bacteria</taxon>
        <taxon>Bacillati</taxon>
        <taxon>Actinomycetota</taxon>
        <taxon>Acidimicrobiia</taxon>
        <taxon>Acidimicrobiales</taxon>
        <taxon>Iamiaceae</taxon>
        <taxon>Iamia</taxon>
    </lineage>
</organism>
<accession>A0AAF0BT16</accession>
<evidence type="ECO:0000313" key="4">
    <source>
        <dbReference type="EMBL" id="WCO66172.1"/>
    </source>
</evidence>
<evidence type="ECO:0000313" key="5">
    <source>
        <dbReference type="Proteomes" id="UP001216390"/>
    </source>
</evidence>
<dbReference type="AlphaFoldDB" id="A0AAF0BT16"/>
<proteinExistence type="predicted"/>
<dbReference type="Pfam" id="PF13692">
    <property type="entry name" value="Glyco_trans_1_4"/>
    <property type="match status" value="1"/>
</dbReference>
<dbReference type="Proteomes" id="UP001216390">
    <property type="component" value="Chromosome"/>
</dbReference>
<dbReference type="EMBL" id="CP116942">
    <property type="protein sequence ID" value="WCO66172.1"/>
    <property type="molecule type" value="Genomic_DNA"/>
</dbReference>
<dbReference type="RefSeq" id="WP_272735696.1">
    <property type="nucleotide sequence ID" value="NZ_CP116942.1"/>
</dbReference>
<dbReference type="PANTHER" id="PTHR12526:SF510">
    <property type="entry name" value="D-INOSITOL 3-PHOSPHATE GLYCOSYLTRANSFERASE"/>
    <property type="match status" value="1"/>
</dbReference>
<evidence type="ECO:0000256" key="1">
    <source>
        <dbReference type="ARBA" id="ARBA00022676"/>
    </source>
</evidence>
<dbReference type="Pfam" id="PF13439">
    <property type="entry name" value="Glyco_transf_4"/>
    <property type="match status" value="1"/>
</dbReference>
<dbReference type="PANTHER" id="PTHR12526">
    <property type="entry name" value="GLYCOSYLTRANSFERASE"/>
    <property type="match status" value="1"/>
</dbReference>
<dbReference type="InterPro" id="IPR028098">
    <property type="entry name" value="Glyco_trans_4-like_N"/>
</dbReference>
<reference evidence="4" key="1">
    <citation type="submission" date="2023-01" db="EMBL/GenBank/DDBJ databases">
        <title>The diversity of Class Acidimicrobiia in South China Sea sediment environments and the proposal of Iamia marina sp. nov., a novel species of the genus Iamia.</title>
        <authorList>
            <person name="He Y."/>
            <person name="Tian X."/>
        </authorList>
    </citation>
    <scope>NUCLEOTIDE SEQUENCE</scope>
    <source>
        <strain evidence="4">DSM 19957</strain>
    </source>
</reference>